<feature type="compositionally biased region" description="Polar residues" evidence="1">
    <location>
        <begin position="257"/>
        <end position="286"/>
    </location>
</feature>
<comment type="caution">
    <text evidence="2">The sequence shown here is derived from an EMBL/GenBank/DDBJ whole genome shotgun (WGS) entry which is preliminary data.</text>
</comment>
<feature type="compositionally biased region" description="Low complexity" evidence="1">
    <location>
        <begin position="94"/>
        <end position="109"/>
    </location>
</feature>
<proteinExistence type="predicted"/>
<dbReference type="CDD" id="cd22249">
    <property type="entry name" value="UDM1_RNF168_RNF169-like"/>
    <property type="match status" value="1"/>
</dbReference>
<dbReference type="EMBL" id="JROU02000023">
    <property type="protein sequence ID" value="OEH80652.1"/>
    <property type="molecule type" value="Genomic_DNA"/>
</dbReference>
<protein>
    <submittedName>
        <fullName evidence="2">Uncharacterized protein</fullName>
    </submittedName>
</protein>
<organism evidence="2 3">
    <name type="scientific">Cyclospora cayetanensis</name>
    <dbReference type="NCBI Taxonomy" id="88456"/>
    <lineage>
        <taxon>Eukaryota</taxon>
        <taxon>Sar</taxon>
        <taxon>Alveolata</taxon>
        <taxon>Apicomplexa</taxon>
        <taxon>Conoidasida</taxon>
        <taxon>Coccidia</taxon>
        <taxon>Eucoccidiorida</taxon>
        <taxon>Eimeriorina</taxon>
        <taxon>Eimeriidae</taxon>
        <taxon>Cyclospora</taxon>
    </lineage>
</organism>
<dbReference type="AlphaFoldDB" id="A0A1D3DB32"/>
<evidence type="ECO:0000256" key="1">
    <source>
        <dbReference type="SAM" id="MobiDB-lite"/>
    </source>
</evidence>
<name>A0A1D3DB32_9EIME</name>
<dbReference type="VEuPathDB" id="ToxoDB:cyc_03488"/>
<feature type="region of interest" description="Disordered" evidence="1">
    <location>
        <begin position="93"/>
        <end position="129"/>
    </location>
</feature>
<feature type="compositionally biased region" description="Low complexity" evidence="1">
    <location>
        <begin position="424"/>
        <end position="439"/>
    </location>
</feature>
<gene>
    <name evidence="2" type="ORF">cyc_03488</name>
</gene>
<accession>A0A1D3DB32</accession>
<dbReference type="InParanoid" id="A0A1D3DB32"/>
<feature type="region of interest" description="Disordered" evidence="1">
    <location>
        <begin position="1"/>
        <end position="29"/>
    </location>
</feature>
<feature type="region of interest" description="Disordered" evidence="1">
    <location>
        <begin position="424"/>
        <end position="445"/>
    </location>
</feature>
<feature type="region of interest" description="Disordered" evidence="1">
    <location>
        <begin position="257"/>
        <end position="315"/>
    </location>
</feature>
<dbReference type="Proteomes" id="UP000095192">
    <property type="component" value="Unassembled WGS sequence"/>
</dbReference>
<evidence type="ECO:0000313" key="2">
    <source>
        <dbReference type="EMBL" id="OEH80652.1"/>
    </source>
</evidence>
<feature type="region of interest" description="Disordered" evidence="1">
    <location>
        <begin position="398"/>
        <end position="417"/>
    </location>
</feature>
<evidence type="ECO:0000313" key="3">
    <source>
        <dbReference type="Proteomes" id="UP000095192"/>
    </source>
</evidence>
<reference evidence="2 3" key="1">
    <citation type="journal article" date="2016" name="BMC Genomics">
        <title>Comparative genomics reveals Cyclospora cayetanensis possesses coccidia-like metabolism and invasion components but unique surface antigens.</title>
        <authorList>
            <person name="Liu S."/>
            <person name="Wang L."/>
            <person name="Zheng H."/>
            <person name="Xu Z."/>
            <person name="Roellig D.M."/>
            <person name="Li N."/>
            <person name="Frace M.A."/>
            <person name="Tang K."/>
            <person name="Arrowood M.J."/>
            <person name="Moss D.M."/>
            <person name="Zhang L."/>
            <person name="Feng Y."/>
            <person name="Xiao L."/>
        </authorList>
    </citation>
    <scope>NUCLEOTIDE SEQUENCE [LARGE SCALE GENOMIC DNA]</scope>
    <source>
        <strain evidence="2 3">CHN_HEN01</strain>
    </source>
</reference>
<keyword evidence="3" id="KW-1185">Reference proteome</keyword>
<feature type="compositionally biased region" description="Basic and acidic residues" evidence="1">
    <location>
        <begin position="14"/>
        <end position="29"/>
    </location>
</feature>
<sequence length="522" mass="53271">MSQRLQLRMGQESLRADRESFTHESLRASEALKAKERQLQQREELLQRQQEQLKTDKQAVGTLQKITILRAGETAGKMKRPPFSADIQIAPKLSSASSDAPSAAAGGAPHRTPRAPGEVRGAAAGSSTAALTAKAASTITMQHRAGDPPSEAVADDTARKTRAAIIAPAARVPALIPPAAGAAATGSNSRPPFVHHSPFLDEGPLEELDAATGALLDSAPRVGAAAAARTAEAAAASPSSREMGIYNRTLPNSRFSTAASNSVERNTSGAGLSGVSSESARQQHQQDCGVGGLPERPVSAALGGPQSLPSSSRSFTRLSGVDNLLTLPQQASGVGSSGLSTVSSGLKRLALQQDGSSGRQQQPAAATSTALRPAAAVSLQQRLSVGSTTLVGFGAAAGGSSGAGLQEGRRQQRQQLQHSICREPPQLRSSPSSPQHQHQTPGCSHGAALGAAACLRPNSSRGSTGEGAGRASGHSVISHMSAFEFGDPKGGPLVGGALLRDGMPDEFAAANFEGLGTSGRPS</sequence>